<evidence type="ECO:0000256" key="5">
    <source>
        <dbReference type="SAM" id="MobiDB-lite"/>
    </source>
</evidence>
<gene>
    <name evidence="7" type="ORF">XTPLMG730_0080</name>
</gene>
<dbReference type="GO" id="GO:0034605">
    <property type="term" value="P:cellular response to heat"/>
    <property type="evidence" value="ECO:0007669"/>
    <property type="project" value="InterPro"/>
</dbReference>
<reference evidence="7 8" key="1">
    <citation type="submission" date="2015-07" db="EMBL/GenBank/DDBJ databases">
        <authorList>
            <person name="Noorani M."/>
        </authorList>
    </citation>
    <scope>NUCLEOTIDE SEQUENCE [LARGE SCALE GENOMIC DNA]</scope>
    <source>
        <strain evidence="7">LMG730</strain>
    </source>
</reference>
<keyword evidence="2 4" id="KW-0694">RNA-binding</keyword>
<organism evidence="7 8">
    <name type="scientific">Xanthomonas graminis pv. phlei</name>
    <dbReference type="NCBI Taxonomy" id="487906"/>
    <lineage>
        <taxon>Bacteria</taxon>
        <taxon>Pseudomonadati</taxon>
        <taxon>Pseudomonadota</taxon>
        <taxon>Gammaproteobacteria</taxon>
        <taxon>Lysobacterales</taxon>
        <taxon>Lysobacteraceae</taxon>
        <taxon>Xanthomonas</taxon>
        <taxon>Xanthomonas translucens group</taxon>
        <taxon>Xanthomonas graminis</taxon>
    </lineage>
</organism>
<evidence type="ECO:0000256" key="1">
    <source>
        <dbReference type="ARBA" id="ARBA00008396"/>
    </source>
</evidence>
<dbReference type="PIRSF" id="PIRSF016821">
    <property type="entry name" value="HSP15"/>
    <property type="match status" value="1"/>
</dbReference>
<dbReference type="EMBL" id="CXOJ01000002">
    <property type="protein sequence ID" value="CTP82513.1"/>
    <property type="molecule type" value="Genomic_DNA"/>
</dbReference>
<sequence>MNEPLAQPSVVRLDVWLWAARFFKTRSVAKQAVETGKVDVAGQRPKSSRAVRVGEQLRVERGEEVFEIQVLALSDDRGPASVAQTLYLESEASRARRAQQRAQRNAERNGYRAPEGKPDKRARRLIRALGDLDAL</sequence>
<dbReference type="Gene3D" id="3.10.290.10">
    <property type="entry name" value="RNA-binding S4 domain"/>
    <property type="match status" value="1"/>
</dbReference>
<dbReference type="SMART" id="SM00363">
    <property type="entry name" value="S4"/>
    <property type="match status" value="1"/>
</dbReference>
<evidence type="ECO:0000256" key="3">
    <source>
        <dbReference type="ARBA" id="ARBA00023125"/>
    </source>
</evidence>
<dbReference type="PROSITE" id="PS50889">
    <property type="entry name" value="S4"/>
    <property type="match status" value="1"/>
</dbReference>
<comment type="similarity">
    <text evidence="1 4">Belongs to the HSP15 family.</text>
</comment>
<evidence type="ECO:0000313" key="7">
    <source>
        <dbReference type="EMBL" id="CTP82513.1"/>
    </source>
</evidence>
<keyword evidence="3 4" id="KW-0238">DNA-binding</keyword>
<evidence type="ECO:0000256" key="4">
    <source>
        <dbReference type="PIRNR" id="PIRNR016821"/>
    </source>
</evidence>
<proteinExistence type="inferred from homology"/>
<dbReference type="InterPro" id="IPR025708">
    <property type="entry name" value="HSP15"/>
</dbReference>
<feature type="region of interest" description="Disordered" evidence="5">
    <location>
        <begin position="92"/>
        <end position="123"/>
    </location>
</feature>
<dbReference type="Pfam" id="PF01479">
    <property type="entry name" value="S4"/>
    <property type="match status" value="1"/>
</dbReference>
<accession>A0A0K2ZC28</accession>
<evidence type="ECO:0000259" key="6">
    <source>
        <dbReference type="SMART" id="SM00363"/>
    </source>
</evidence>
<dbReference type="AlphaFoldDB" id="A0A0K2ZC28"/>
<dbReference type="CDD" id="cd00165">
    <property type="entry name" value="S4"/>
    <property type="match status" value="1"/>
</dbReference>
<protein>
    <recommendedName>
        <fullName evidence="4">Heat shock protein 15</fullName>
    </recommendedName>
</protein>
<dbReference type="GO" id="GO:0003677">
    <property type="term" value="F:DNA binding"/>
    <property type="evidence" value="ECO:0007669"/>
    <property type="project" value="UniProtKB-KW"/>
</dbReference>
<name>A0A0K2ZC28_9XANT</name>
<dbReference type="RefSeq" id="WP_053833893.1">
    <property type="nucleotide sequence ID" value="NZ_CP076251.1"/>
</dbReference>
<evidence type="ECO:0000313" key="8">
    <source>
        <dbReference type="Proteomes" id="UP000045978"/>
    </source>
</evidence>
<feature type="compositionally biased region" description="Basic and acidic residues" evidence="5">
    <location>
        <begin position="104"/>
        <end position="119"/>
    </location>
</feature>
<dbReference type="Proteomes" id="UP000045978">
    <property type="component" value="Unassembled WGS sequence"/>
</dbReference>
<dbReference type="SUPFAM" id="SSF55174">
    <property type="entry name" value="Alpha-L RNA-binding motif"/>
    <property type="match status" value="1"/>
</dbReference>
<dbReference type="InterPro" id="IPR036986">
    <property type="entry name" value="S4_RNA-bd_sf"/>
</dbReference>
<feature type="domain" description="RNA-binding S4" evidence="6">
    <location>
        <begin position="11"/>
        <end position="72"/>
    </location>
</feature>
<dbReference type="InterPro" id="IPR002942">
    <property type="entry name" value="S4_RNA-bd"/>
</dbReference>
<keyword evidence="7" id="KW-0346">Stress response</keyword>
<evidence type="ECO:0000256" key="2">
    <source>
        <dbReference type="ARBA" id="ARBA00022884"/>
    </source>
</evidence>
<dbReference type="GO" id="GO:0043023">
    <property type="term" value="F:ribosomal large subunit binding"/>
    <property type="evidence" value="ECO:0007669"/>
    <property type="project" value="InterPro"/>
</dbReference>
<dbReference type="GO" id="GO:0003727">
    <property type="term" value="F:single-stranded RNA binding"/>
    <property type="evidence" value="ECO:0007669"/>
    <property type="project" value="InterPro"/>
</dbReference>